<keyword evidence="1 7" id="KW-0436">Ligase</keyword>
<dbReference type="CDD" id="cd08041">
    <property type="entry name" value="OBF_kDNA_ligase_like"/>
    <property type="match status" value="1"/>
</dbReference>
<keyword evidence="4" id="KW-0234">DNA repair</keyword>
<dbReference type="RefSeq" id="WP_332618191.1">
    <property type="nucleotide sequence ID" value="NZ_JAXGFP010000007.1"/>
</dbReference>
<keyword evidence="5" id="KW-0732">Signal</keyword>
<name>A0ABU7Z1N4_9GAMM</name>
<comment type="caution">
    <text evidence="7">The sequence shown here is derived from an EMBL/GenBank/DDBJ whole genome shotgun (WGS) entry which is preliminary data.</text>
</comment>
<proteinExistence type="predicted"/>
<evidence type="ECO:0000313" key="8">
    <source>
        <dbReference type="Proteomes" id="UP001355056"/>
    </source>
</evidence>
<dbReference type="Gene3D" id="3.30.1490.70">
    <property type="match status" value="1"/>
</dbReference>
<organism evidence="7 8">
    <name type="scientific">Novilysobacter erysipheiresistens</name>
    <dbReference type="NCBI Taxonomy" id="1749332"/>
    <lineage>
        <taxon>Bacteria</taxon>
        <taxon>Pseudomonadati</taxon>
        <taxon>Pseudomonadota</taxon>
        <taxon>Gammaproteobacteria</taxon>
        <taxon>Lysobacterales</taxon>
        <taxon>Lysobacteraceae</taxon>
        <taxon>Novilysobacter</taxon>
    </lineage>
</organism>
<dbReference type="InterPro" id="IPR012340">
    <property type="entry name" value="NA-bd_OB-fold"/>
</dbReference>
<evidence type="ECO:0000256" key="5">
    <source>
        <dbReference type="SAM" id="SignalP"/>
    </source>
</evidence>
<dbReference type="EC" id="6.5.1.1" evidence="7"/>
<feature type="signal peptide" evidence="5">
    <location>
        <begin position="1"/>
        <end position="21"/>
    </location>
</feature>
<protein>
    <submittedName>
        <fullName evidence="7">DNA ligase</fullName>
        <ecNumber evidence="7">6.5.1.1</ecNumber>
    </submittedName>
</protein>
<keyword evidence="2" id="KW-0235">DNA replication</keyword>
<evidence type="ECO:0000256" key="1">
    <source>
        <dbReference type="ARBA" id="ARBA00022598"/>
    </source>
</evidence>
<evidence type="ECO:0000256" key="2">
    <source>
        <dbReference type="ARBA" id="ARBA00022705"/>
    </source>
</evidence>
<dbReference type="NCBIfam" id="NF006592">
    <property type="entry name" value="PRK09125.1"/>
    <property type="match status" value="1"/>
</dbReference>
<dbReference type="SUPFAM" id="SSF56091">
    <property type="entry name" value="DNA ligase/mRNA capping enzyme, catalytic domain"/>
    <property type="match status" value="1"/>
</dbReference>
<evidence type="ECO:0000256" key="3">
    <source>
        <dbReference type="ARBA" id="ARBA00022763"/>
    </source>
</evidence>
<dbReference type="GO" id="GO:0003910">
    <property type="term" value="F:DNA ligase (ATP) activity"/>
    <property type="evidence" value="ECO:0007669"/>
    <property type="project" value="UniProtKB-EC"/>
</dbReference>
<dbReference type="PANTHER" id="PTHR47810">
    <property type="entry name" value="DNA LIGASE"/>
    <property type="match status" value="1"/>
</dbReference>
<keyword evidence="3" id="KW-0227">DNA damage</keyword>
<dbReference type="InterPro" id="IPR050326">
    <property type="entry name" value="NAD_dep_DNA_ligaseB"/>
</dbReference>
<feature type="domain" description="DNA ligase OB-like" evidence="6">
    <location>
        <begin position="215"/>
        <end position="279"/>
    </location>
</feature>
<dbReference type="Proteomes" id="UP001355056">
    <property type="component" value="Unassembled WGS sequence"/>
</dbReference>
<dbReference type="InterPro" id="IPR029319">
    <property type="entry name" value="DNA_ligase_OB"/>
</dbReference>
<keyword evidence="8" id="KW-1185">Reference proteome</keyword>
<dbReference type="EMBL" id="JAXGFP010000007">
    <property type="protein sequence ID" value="MEG3185091.1"/>
    <property type="molecule type" value="Genomic_DNA"/>
</dbReference>
<gene>
    <name evidence="7" type="ORF">SNE34_13845</name>
</gene>
<reference evidence="7 8" key="1">
    <citation type="journal article" date="2016" name="Int. J. Syst. Evol. Microbiol.">
        <title>Lysobacter erysipheiresistens sp. nov., an antagonist of powdery mildew, isolated from tobacco-cultivated soil.</title>
        <authorList>
            <person name="Xie B."/>
            <person name="Li T."/>
            <person name="Lin X."/>
            <person name="Wang C.J."/>
            <person name="Chen Y.J."/>
            <person name="Liu W.J."/>
            <person name="Zhao Z.W."/>
        </authorList>
    </citation>
    <scope>NUCLEOTIDE SEQUENCE [LARGE SCALE GENOMIC DNA]</scope>
    <source>
        <strain evidence="7 8">RS-LYSO-3</strain>
    </source>
</reference>
<dbReference type="Gene3D" id="2.40.50.140">
    <property type="entry name" value="Nucleic acid-binding proteins"/>
    <property type="match status" value="1"/>
</dbReference>
<dbReference type="SUPFAM" id="SSF50249">
    <property type="entry name" value="Nucleic acid-binding proteins"/>
    <property type="match status" value="1"/>
</dbReference>
<evidence type="ECO:0000256" key="4">
    <source>
        <dbReference type="ARBA" id="ARBA00023204"/>
    </source>
</evidence>
<sequence>MNLRIAWLLLCLLSPVSPPSAATDATPPRLMLATSYGAGVEVSDYWVSEKLDGVRGHWDGHALRTRGGYPVNAPAWFTRGWPKVPMDGELWLGRGRFDEVSGLVRALAPADERWRQVRFMVFDLPGDGGPFEARVMRMRTLLAAAGIAWLQPVAQQPGTDAASLDERLDAVVAAGGEGLMLHHRDARYRVGRSDDLLKYKPYEDAEARVVGHTAGRGKYAGMLGALVVERADGLRFRLGSGFTDAQRADPPALGTYVTYRYNGLTPNGVPRFARFLRVRHLLPPPDPE</sequence>
<dbReference type="Gene3D" id="3.30.470.30">
    <property type="entry name" value="DNA ligase/mRNA capping enzyme"/>
    <property type="match status" value="1"/>
</dbReference>
<evidence type="ECO:0000259" key="6">
    <source>
        <dbReference type="Pfam" id="PF14743"/>
    </source>
</evidence>
<feature type="chain" id="PRO_5045922910" evidence="5">
    <location>
        <begin position="22"/>
        <end position="288"/>
    </location>
</feature>
<accession>A0ABU7Z1N4</accession>
<evidence type="ECO:0000313" key="7">
    <source>
        <dbReference type="EMBL" id="MEG3185091.1"/>
    </source>
</evidence>
<dbReference type="Pfam" id="PF14743">
    <property type="entry name" value="DNA_ligase_OB_2"/>
    <property type="match status" value="1"/>
</dbReference>
<dbReference type="CDD" id="cd07896">
    <property type="entry name" value="Adenylation_kDNA_ligase_like"/>
    <property type="match status" value="1"/>
</dbReference>
<dbReference type="PANTHER" id="PTHR47810:SF1">
    <property type="entry name" value="DNA LIGASE B"/>
    <property type="match status" value="1"/>
</dbReference>